<gene>
    <name evidence="1" type="ORF">BJG266_LOCUS46002</name>
    <name evidence="2" type="ORF">QVE165_LOCUS63031</name>
</gene>
<dbReference type="Proteomes" id="UP000663877">
    <property type="component" value="Unassembled WGS sequence"/>
</dbReference>
<organism evidence="2 3">
    <name type="scientific">Adineta steineri</name>
    <dbReference type="NCBI Taxonomy" id="433720"/>
    <lineage>
        <taxon>Eukaryota</taxon>
        <taxon>Metazoa</taxon>
        <taxon>Spiralia</taxon>
        <taxon>Gnathifera</taxon>
        <taxon>Rotifera</taxon>
        <taxon>Eurotatoria</taxon>
        <taxon>Bdelloidea</taxon>
        <taxon>Adinetida</taxon>
        <taxon>Adinetidae</taxon>
        <taxon>Adineta</taxon>
    </lineage>
</organism>
<protein>
    <submittedName>
        <fullName evidence="2">Uncharacterized protein</fullName>
    </submittedName>
</protein>
<reference evidence="2" key="1">
    <citation type="submission" date="2021-02" db="EMBL/GenBank/DDBJ databases">
        <authorList>
            <person name="Nowell W R."/>
        </authorList>
    </citation>
    <scope>NUCLEOTIDE SEQUENCE</scope>
</reference>
<sequence>MKNIEHGPDATVVTVVPIIKIEEIIGQIIRAIEGTAENEYQFIKSCKDFFQYEEPQRVELNGSGDFGYIISMKKSIQSFLNKPDVMDLLI</sequence>
<dbReference type="EMBL" id="CAJNOM010004923">
    <property type="protein sequence ID" value="CAF1659908.1"/>
    <property type="molecule type" value="Genomic_DNA"/>
</dbReference>
<evidence type="ECO:0000313" key="1">
    <source>
        <dbReference type="EMBL" id="CAF1547643.1"/>
    </source>
</evidence>
<name>A0A816FA16_9BILA</name>
<evidence type="ECO:0000313" key="3">
    <source>
        <dbReference type="Proteomes" id="UP000663832"/>
    </source>
</evidence>
<dbReference type="AlphaFoldDB" id="A0A816FA16"/>
<evidence type="ECO:0000313" key="2">
    <source>
        <dbReference type="EMBL" id="CAF1659908.1"/>
    </source>
</evidence>
<proteinExistence type="predicted"/>
<feature type="non-terminal residue" evidence="2">
    <location>
        <position position="1"/>
    </location>
</feature>
<keyword evidence="3" id="KW-1185">Reference proteome</keyword>
<dbReference type="Proteomes" id="UP000663832">
    <property type="component" value="Unassembled WGS sequence"/>
</dbReference>
<comment type="caution">
    <text evidence="2">The sequence shown here is derived from an EMBL/GenBank/DDBJ whole genome shotgun (WGS) entry which is preliminary data.</text>
</comment>
<feature type="non-terminal residue" evidence="2">
    <location>
        <position position="90"/>
    </location>
</feature>
<accession>A0A816FA16</accession>
<dbReference type="EMBL" id="CAJNOI010004530">
    <property type="protein sequence ID" value="CAF1547643.1"/>
    <property type="molecule type" value="Genomic_DNA"/>
</dbReference>